<protein>
    <recommendedName>
        <fullName evidence="4">Ig-like domain-containing protein</fullName>
    </recommendedName>
</protein>
<name>A0ABV0U8R8_9TELE</name>
<accession>A0ABV0U8R8</accession>
<dbReference type="SUPFAM" id="SSF48726">
    <property type="entry name" value="Immunoglobulin"/>
    <property type="match status" value="1"/>
</dbReference>
<dbReference type="Proteomes" id="UP001482620">
    <property type="component" value="Unassembled WGS sequence"/>
</dbReference>
<keyword evidence="6" id="KW-1185">Reference proteome</keyword>
<dbReference type="InterPro" id="IPR007110">
    <property type="entry name" value="Ig-like_dom"/>
</dbReference>
<keyword evidence="1 3" id="KW-0732">Signal</keyword>
<dbReference type="InterPro" id="IPR050413">
    <property type="entry name" value="TCR_beta_variable"/>
</dbReference>
<evidence type="ECO:0000259" key="4">
    <source>
        <dbReference type="PROSITE" id="PS50835"/>
    </source>
</evidence>
<feature type="domain" description="Ig-like" evidence="4">
    <location>
        <begin position="7"/>
        <end position="132"/>
    </location>
</feature>
<dbReference type="PANTHER" id="PTHR23268">
    <property type="entry name" value="T-CELL RECEPTOR BETA CHAIN"/>
    <property type="match status" value="1"/>
</dbReference>
<dbReference type="CDD" id="cd00099">
    <property type="entry name" value="IgV"/>
    <property type="match status" value="1"/>
</dbReference>
<dbReference type="InterPro" id="IPR003599">
    <property type="entry name" value="Ig_sub"/>
</dbReference>
<proteinExistence type="predicted"/>
<evidence type="ECO:0000313" key="6">
    <source>
        <dbReference type="Proteomes" id="UP001482620"/>
    </source>
</evidence>
<reference evidence="5 6" key="1">
    <citation type="submission" date="2021-06" db="EMBL/GenBank/DDBJ databases">
        <authorList>
            <person name="Palmer J.M."/>
        </authorList>
    </citation>
    <scope>NUCLEOTIDE SEQUENCE [LARGE SCALE GENOMIC DNA]</scope>
    <source>
        <strain evidence="6">if_2019</strain>
        <tissue evidence="5">Muscle</tissue>
    </source>
</reference>
<dbReference type="InterPro" id="IPR036179">
    <property type="entry name" value="Ig-like_dom_sf"/>
</dbReference>
<evidence type="ECO:0000256" key="3">
    <source>
        <dbReference type="SAM" id="SignalP"/>
    </source>
</evidence>
<dbReference type="SMART" id="SM00406">
    <property type="entry name" value="IGv"/>
    <property type="match status" value="1"/>
</dbReference>
<dbReference type="PANTHER" id="PTHR23268:SF28">
    <property type="entry name" value="T CELL RECEPTOR BETA VARIABLE 19"/>
    <property type="match status" value="1"/>
</dbReference>
<dbReference type="Pfam" id="PF07686">
    <property type="entry name" value="V-set"/>
    <property type="match status" value="1"/>
</dbReference>
<dbReference type="SMART" id="SM00409">
    <property type="entry name" value="IG"/>
    <property type="match status" value="1"/>
</dbReference>
<gene>
    <name evidence="5" type="ORF">ILYODFUR_026926</name>
</gene>
<evidence type="ECO:0000313" key="5">
    <source>
        <dbReference type="EMBL" id="MEQ2241593.1"/>
    </source>
</evidence>
<feature type="signal peptide" evidence="3">
    <location>
        <begin position="1"/>
        <end position="18"/>
    </location>
</feature>
<keyword evidence="2" id="KW-0391">Immunity</keyword>
<evidence type="ECO:0000256" key="2">
    <source>
        <dbReference type="ARBA" id="ARBA00022859"/>
    </source>
</evidence>
<dbReference type="Gene3D" id="2.60.40.10">
    <property type="entry name" value="Immunoglobulins"/>
    <property type="match status" value="1"/>
</dbReference>
<feature type="chain" id="PRO_5045768103" description="Ig-like domain-containing protein" evidence="3">
    <location>
        <begin position="19"/>
        <end position="145"/>
    </location>
</feature>
<comment type="caution">
    <text evidence="5">The sequence shown here is derived from an EMBL/GenBank/DDBJ whole genome shotgun (WGS) entry which is preliminary data.</text>
</comment>
<sequence>MIKLFIPLVALHLCSTEASKNSVHQTPAVVIKGPGESVHLKCNHSNTNFDMIQWYKQPPGKTDMSLLGYTRFTDSVVEDPFKSLYNVTGNGQSQTSLLISKLRQSEDSGVYFCAASEAQCCMKLPASTKTLSDKEGPIIHLLITT</sequence>
<dbReference type="InterPro" id="IPR013106">
    <property type="entry name" value="Ig_V-set"/>
</dbReference>
<organism evidence="5 6">
    <name type="scientific">Ilyodon furcidens</name>
    <name type="common">goldbreast splitfin</name>
    <dbReference type="NCBI Taxonomy" id="33524"/>
    <lineage>
        <taxon>Eukaryota</taxon>
        <taxon>Metazoa</taxon>
        <taxon>Chordata</taxon>
        <taxon>Craniata</taxon>
        <taxon>Vertebrata</taxon>
        <taxon>Euteleostomi</taxon>
        <taxon>Actinopterygii</taxon>
        <taxon>Neopterygii</taxon>
        <taxon>Teleostei</taxon>
        <taxon>Neoteleostei</taxon>
        <taxon>Acanthomorphata</taxon>
        <taxon>Ovalentaria</taxon>
        <taxon>Atherinomorphae</taxon>
        <taxon>Cyprinodontiformes</taxon>
        <taxon>Goodeidae</taxon>
        <taxon>Ilyodon</taxon>
    </lineage>
</organism>
<dbReference type="PROSITE" id="PS50835">
    <property type="entry name" value="IG_LIKE"/>
    <property type="match status" value="1"/>
</dbReference>
<dbReference type="EMBL" id="JAHRIQ010061402">
    <property type="protein sequence ID" value="MEQ2241593.1"/>
    <property type="molecule type" value="Genomic_DNA"/>
</dbReference>
<dbReference type="InterPro" id="IPR013783">
    <property type="entry name" value="Ig-like_fold"/>
</dbReference>
<evidence type="ECO:0000256" key="1">
    <source>
        <dbReference type="ARBA" id="ARBA00022729"/>
    </source>
</evidence>